<evidence type="ECO:0008006" key="3">
    <source>
        <dbReference type="Google" id="ProtNLM"/>
    </source>
</evidence>
<dbReference type="EMBL" id="UINC01029322">
    <property type="protein sequence ID" value="SVB11837.1"/>
    <property type="molecule type" value="Genomic_DNA"/>
</dbReference>
<evidence type="ECO:0000256" key="1">
    <source>
        <dbReference type="SAM" id="Phobius"/>
    </source>
</evidence>
<keyword evidence="1" id="KW-0472">Membrane</keyword>
<reference evidence="2" key="1">
    <citation type="submission" date="2018-05" db="EMBL/GenBank/DDBJ databases">
        <authorList>
            <person name="Lanie J.A."/>
            <person name="Ng W.-L."/>
            <person name="Kazmierczak K.M."/>
            <person name="Andrzejewski T.M."/>
            <person name="Davidsen T.M."/>
            <person name="Wayne K.J."/>
            <person name="Tettelin H."/>
            <person name="Glass J.I."/>
            <person name="Rusch D."/>
            <person name="Podicherti R."/>
            <person name="Tsui H.-C.T."/>
            <person name="Winkler M.E."/>
        </authorList>
    </citation>
    <scope>NUCLEOTIDE SEQUENCE</scope>
</reference>
<proteinExistence type="predicted"/>
<gene>
    <name evidence="2" type="ORF">METZ01_LOCUS164691</name>
</gene>
<feature type="transmembrane region" description="Helical" evidence="1">
    <location>
        <begin position="6"/>
        <end position="26"/>
    </location>
</feature>
<sequence length="461" mass="52107">VKNILYISYFSTLFGILFFIYSKVLIPQYLNALPKLPGSITRYQKNAWTSQKCTPDKDYYNYSYKFRDHGNQTLIWKWLAPRKDSDTMINRFGVPPSIYKPYIVSPEVLAKRNLQIKEGYFHSVNNLVIPDYSALVTDSRPLVAGLTDLVQKTAENDGLTHRETVELIMAFCQDIPYGVPPNQYKGKVISGMFPPPLSLNKTWGDCDTKALLFASIYLSIPGASMVLLESPGHVSVGVEGIPGPYDNAVSYGGKKFIFAEPVGPGKHPLGHARSPYAQIENVYSIELKKSLVQPKLPMLSESISLGNTVILSLKEGNASLVDKVKLFYNHDGQERTYYELTSRPRKDGSIKYSSEKNKIYLMIKEPGYYHYGGYDLGKKTILDLDFSEGNCIYIKTQPRKKVFLFHHKEGQYSGLQFQADNHGVVRAIMESGEYMASLSRTLTGDLKRFDREKRTGINFSL</sequence>
<evidence type="ECO:0000313" key="2">
    <source>
        <dbReference type="EMBL" id="SVB11837.1"/>
    </source>
</evidence>
<accession>A0A382BF86</accession>
<protein>
    <recommendedName>
        <fullName evidence="3">Transglutaminase-like domain-containing protein</fullName>
    </recommendedName>
</protein>
<dbReference type="AlphaFoldDB" id="A0A382BF86"/>
<keyword evidence="1" id="KW-1133">Transmembrane helix</keyword>
<keyword evidence="1" id="KW-0812">Transmembrane</keyword>
<name>A0A382BF86_9ZZZZ</name>
<feature type="non-terminal residue" evidence="2">
    <location>
        <position position="1"/>
    </location>
</feature>
<organism evidence="2">
    <name type="scientific">marine metagenome</name>
    <dbReference type="NCBI Taxonomy" id="408172"/>
    <lineage>
        <taxon>unclassified sequences</taxon>
        <taxon>metagenomes</taxon>
        <taxon>ecological metagenomes</taxon>
    </lineage>
</organism>